<dbReference type="InterPro" id="IPR001932">
    <property type="entry name" value="PPM-type_phosphatase-like_dom"/>
</dbReference>
<reference evidence="2 3" key="1">
    <citation type="submission" date="2018-06" db="EMBL/GenBank/DDBJ databases">
        <title>Pseudomonas jilinensis sp. nov., isolated from the production water of Jilin Oilfield in China.</title>
        <authorList>
            <person name="Wang J."/>
        </authorList>
    </citation>
    <scope>NUCLEOTIDE SEQUENCE [LARGE SCALE GENOMIC DNA]</scope>
    <source>
        <strain evidence="2 3">JS15-10A1</strain>
    </source>
</reference>
<dbReference type="AlphaFoldDB" id="A0A396S0R0"/>
<dbReference type="EMBL" id="QJSA01000002">
    <property type="protein sequence ID" value="RHW22538.1"/>
    <property type="molecule type" value="Genomic_DNA"/>
</dbReference>
<accession>A0A396S0R0</accession>
<sequence length="243" mass="26491">MRILSAGAAVTGTSHVDNGQPCQDAFEIVTSFSGVVACVCDGAGSAARSDEGARALAQGVCRTLSADLERSLTEANAFERIAGAIQSVREQLANRGPLEDFHSTLCGVVMTRQGNLVFHLGDGLIFGINPDDWDDCLVSEPENGEFAETTYFFTLPGWRQHLRVQCVPPRFSTWFLMTDGTASFAARSQPYRPERGFLQPVHNYLSSVTQFTGRQALEGTLADPRTHRITADDKTLVWLHHGS</sequence>
<protein>
    <recommendedName>
        <fullName evidence="1">PPM-type phosphatase domain-containing protein</fullName>
    </recommendedName>
</protein>
<dbReference type="SUPFAM" id="SSF81606">
    <property type="entry name" value="PP2C-like"/>
    <property type="match status" value="1"/>
</dbReference>
<name>A0A396S0R0_9PSED</name>
<proteinExistence type="predicted"/>
<evidence type="ECO:0000313" key="2">
    <source>
        <dbReference type="EMBL" id="RHW22538.1"/>
    </source>
</evidence>
<dbReference type="InterPro" id="IPR036457">
    <property type="entry name" value="PPM-type-like_dom_sf"/>
</dbReference>
<organism evidence="2 3">
    <name type="scientific">Pseudomonas jilinensis</name>
    <dbReference type="NCBI Taxonomy" id="2078689"/>
    <lineage>
        <taxon>Bacteria</taxon>
        <taxon>Pseudomonadati</taxon>
        <taxon>Pseudomonadota</taxon>
        <taxon>Gammaproteobacteria</taxon>
        <taxon>Pseudomonadales</taxon>
        <taxon>Pseudomonadaceae</taxon>
        <taxon>Pseudomonas</taxon>
    </lineage>
</organism>
<comment type="caution">
    <text evidence="2">The sequence shown here is derived from an EMBL/GenBank/DDBJ whole genome shotgun (WGS) entry which is preliminary data.</text>
</comment>
<feature type="domain" description="PPM-type phosphatase" evidence="1">
    <location>
        <begin position="11"/>
        <end position="221"/>
    </location>
</feature>
<dbReference type="Gene3D" id="3.60.40.10">
    <property type="entry name" value="PPM-type phosphatase domain"/>
    <property type="match status" value="1"/>
</dbReference>
<evidence type="ECO:0000313" key="3">
    <source>
        <dbReference type="Proteomes" id="UP000265745"/>
    </source>
</evidence>
<dbReference type="Proteomes" id="UP000265745">
    <property type="component" value="Unassembled WGS sequence"/>
</dbReference>
<gene>
    <name evidence="2" type="ORF">C2846_02595</name>
</gene>
<keyword evidence="3" id="KW-1185">Reference proteome</keyword>
<dbReference type="RefSeq" id="WP_119700604.1">
    <property type="nucleotide sequence ID" value="NZ_QJSA01000002.1"/>
</dbReference>
<evidence type="ECO:0000259" key="1">
    <source>
        <dbReference type="Pfam" id="PF13672"/>
    </source>
</evidence>
<dbReference type="Pfam" id="PF13672">
    <property type="entry name" value="PP2C_2"/>
    <property type="match status" value="1"/>
</dbReference>
<dbReference type="OrthoDB" id="9805674at2"/>